<dbReference type="Pfam" id="PF00653">
    <property type="entry name" value="BIR"/>
    <property type="match status" value="2"/>
</dbReference>
<dbReference type="InterPro" id="IPR001370">
    <property type="entry name" value="BIR_rpt"/>
</dbReference>
<gene>
    <name evidence="1" type="ORF">MEDL_36789</name>
</gene>
<dbReference type="GO" id="GO:0005634">
    <property type="term" value="C:nucleus"/>
    <property type="evidence" value="ECO:0007669"/>
    <property type="project" value="TreeGrafter"/>
</dbReference>
<dbReference type="SMART" id="SM00238">
    <property type="entry name" value="BIR"/>
    <property type="match status" value="2"/>
</dbReference>
<evidence type="ECO:0000313" key="2">
    <source>
        <dbReference type="Proteomes" id="UP000683360"/>
    </source>
</evidence>
<dbReference type="PANTHER" id="PTHR10044:SF139">
    <property type="entry name" value="DEATH-ASSOCIATED INHIBITOR OF APOPTOSIS 2"/>
    <property type="match status" value="1"/>
</dbReference>
<accession>A0A8S3T3I5</accession>
<name>A0A8S3T3I5_MYTED</name>
<protein>
    <submittedName>
        <fullName evidence="1">BIRC7_8</fullName>
    </submittedName>
</protein>
<dbReference type="PROSITE" id="PS50143">
    <property type="entry name" value="BIR_REPEAT_2"/>
    <property type="match status" value="2"/>
</dbReference>
<dbReference type="Proteomes" id="UP000683360">
    <property type="component" value="Unassembled WGS sequence"/>
</dbReference>
<comment type="caution">
    <text evidence="1">The sequence shown here is derived from an EMBL/GenBank/DDBJ whole genome shotgun (WGS) entry which is preliminary data.</text>
</comment>
<dbReference type="GO" id="GO:0051726">
    <property type="term" value="P:regulation of cell cycle"/>
    <property type="evidence" value="ECO:0007669"/>
    <property type="project" value="TreeGrafter"/>
</dbReference>
<dbReference type="Gene3D" id="1.10.1170.10">
    <property type="entry name" value="Inhibitor Of Apoptosis Protein (2mihbC-IAP-1), Chain A"/>
    <property type="match status" value="2"/>
</dbReference>
<dbReference type="PANTHER" id="PTHR10044">
    <property type="entry name" value="INHIBITOR OF APOPTOSIS"/>
    <property type="match status" value="1"/>
</dbReference>
<dbReference type="GO" id="GO:0061630">
    <property type="term" value="F:ubiquitin protein ligase activity"/>
    <property type="evidence" value="ECO:0007669"/>
    <property type="project" value="TreeGrafter"/>
</dbReference>
<dbReference type="AlphaFoldDB" id="A0A8S3T3I5"/>
<dbReference type="InterPro" id="IPR050784">
    <property type="entry name" value="IAP"/>
</dbReference>
<sequence length="407" mass="46912">MTDIDTFETTQRLASFHNWPHSLYSPVIIVRTGFSYTGNGFVVECKFCKVKVDMSRKDNVISLADEHDNSCRIKANPNDNVEIPVTLHNLAVHAEEGTNNQNNHSSASSYNDDANTYRQTTAKQTAQERSGYYCMETTSVETTGIAQSFMVDQPRNAEPEPSIPQTIVLTNKRICSDLSIYSNYQSIKSAPCCCCPCRLCRYNNTIPIFCSRNKTCMYGFPKMDVRTMMLRLRERVSNGPLHPEFNTLEARKRNLKGIIDSHSCVAEAGFFADSSCGKERICCFYCDGNLRNQLLSYNPFREHTRWFPVCPFILQQKGEEYIHTVLQDTKILKTFLKNKMRTSCMDTNVVVEAMKVYPQYAIGKIVEEFFIDNGYFPCREDLFESLENLQLWKTSETYDYCRFENRR</sequence>
<dbReference type="EMBL" id="CAJPWZ010001789">
    <property type="protein sequence ID" value="CAG2223526.1"/>
    <property type="molecule type" value="Genomic_DNA"/>
</dbReference>
<organism evidence="1 2">
    <name type="scientific">Mytilus edulis</name>
    <name type="common">Blue mussel</name>
    <dbReference type="NCBI Taxonomy" id="6550"/>
    <lineage>
        <taxon>Eukaryota</taxon>
        <taxon>Metazoa</taxon>
        <taxon>Spiralia</taxon>
        <taxon>Lophotrochozoa</taxon>
        <taxon>Mollusca</taxon>
        <taxon>Bivalvia</taxon>
        <taxon>Autobranchia</taxon>
        <taxon>Pteriomorphia</taxon>
        <taxon>Mytilida</taxon>
        <taxon>Mytiloidea</taxon>
        <taxon>Mytilidae</taxon>
        <taxon>Mytilinae</taxon>
        <taxon>Mytilus</taxon>
    </lineage>
</organism>
<proteinExistence type="predicted"/>
<dbReference type="GO" id="GO:0031398">
    <property type="term" value="P:positive regulation of protein ubiquitination"/>
    <property type="evidence" value="ECO:0007669"/>
    <property type="project" value="TreeGrafter"/>
</dbReference>
<dbReference type="GO" id="GO:0043027">
    <property type="term" value="F:cysteine-type endopeptidase inhibitor activity involved in apoptotic process"/>
    <property type="evidence" value="ECO:0007669"/>
    <property type="project" value="TreeGrafter"/>
</dbReference>
<evidence type="ECO:0000313" key="1">
    <source>
        <dbReference type="EMBL" id="CAG2223526.1"/>
    </source>
</evidence>
<dbReference type="OrthoDB" id="6105293at2759"/>
<keyword evidence="2" id="KW-1185">Reference proteome</keyword>
<reference evidence="1" key="1">
    <citation type="submission" date="2021-03" db="EMBL/GenBank/DDBJ databases">
        <authorList>
            <person name="Bekaert M."/>
        </authorList>
    </citation>
    <scope>NUCLEOTIDE SEQUENCE</scope>
</reference>
<dbReference type="GO" id="GO:0005737">
    <property type="term" value="C:cytoplasm"/>
    <property type="evidence" value="ECO:0007669"/>
    <property type="project" value="TreeGrafter"/>
</dbReference>
<dbReference type="GO" id="GO:0043066">
    <property type="term" value="P:negative regulation of apoptotic process"/>
    <property type="evidence" value="ECO:0007669"/>
    <property type="project" value="TreeGrafter"/>
</dbReference>
<dbReference type="SUPFAM" id="SSF57924">
    <property type="entry name" value="Inhibitor of apoptosis (IAP) repeat"/>
    <property type="match status" value="2"/>
</dbReference>